<name>A0A6A1UKD2_9ROSI</name>
<evidence type="ECO:0000259" key="1">
    <source>
        <dbReference type="PROSITE" id="PS50076"/>
    </source>
</evidence>
<dbReference type="EMBL" id="RXIC02000133">
    <property type="protein sequence ID" value="KAB1200701.1"/>
    <property type="molecule type" value="Genomic_DNA"/>
</dbReference>
<dbReference type="Pfam" id="PF00226">
    <property type="entry name" value="DnaJ"/>
    <property type="match status" value="1"/>
</dbReference>
<dbReference type="AlphaFoldDB" id="A0A6A1UKD2"/>
<dbReference type="Proteomes" id="UP000516437">
    <property type="component" value="Unassembled WGS sequence"/>
</dbReference>
<reference evidence="3 4" key="2">
    <citation type="journal article" date="2019" name="Plant Biotechnol. J.">
        <title>The red bayberry genome and genetic basis of sex determination.</title>
        <authorList>
            <person name="Jia H.M."/>
            <person name="Jia H.J."/>
            <person name="Cai Q.L."/>
            <person name="Wang Y."/>
            <person name="Zhao H.B."/>
            <person name="Yang W.F."/>
            <person name="Wang G.Y."/>
            <person name="Li Y.H."/>
            <person name="Zhan D.L."/>
            <person name="Shen Y.T."/>
            <person name="Niu Q.F."/>
            <person name="Chang L."/>
            <person name="Qiu J."/>
            <person name="Zhao L."/>
            <person name="Xie H.B."/>
            <person name="Fu W.Y."/>
            <person name="Jin J."/>
            <person name="Li X.W."/>
            <person name="Jiao Y."/>
            <person name="Zhou C.C."/>
            <person name="Tu T."/>
            <person name="Chai C.Y."/>
            <person name="Gao J.L."/>
            <person name="Fan L.J."/>
            <person name="van de Weg E."/>
            <person name="Wang J.Y."/>
            <person name="Gao Z.S."/>
        </authorList>
    </citation>
    <scope>NUCLEOTIDE SEQUENCE [LARGE SCALE GENOMIC DNA]</scope>
    <source>
        <tissue evidence="3">Leaves</tissue>
    </source>
</reference>
<dbReference type="PROSITE" id="PS00636">
    <property type="entry name" value="DNAJ_1"/>
    <property type="match status" value="1"/>
</dbReference>
<organism evidence="3 4">
    <name type="scientific">Morella rubra</name>
    <name type="common">Chinese bayberry</name>
    <dbReference type="NCBI Taxonomy" id="262757"/>
    <lineage>
        <taxon>Eukaryota</taxon>
        <taxon>Viridiplantae</taxon>
        <taxon>Streptophyta</taxon>
        <taxon>Embryophyta</taxon>
        <taxon>Tracheophyta</taxon>
        <taxon>Spermatophyta</taxon>
        <taxon>Magnoliopsida</taxon>
        <taxon>eudicotyledons</taxon>
        <taxon>Gunneridae</taxon>
        <taxon>Pentapetalae</taxon>
        <taxon>rosids</taxon>
        <taxon>fabids</taxon>
        <taxon>Fagales</taxon>
        <taxon>Myricaceae</taxon>
        <taxon>Morella</taxon>
    </lineage>
</organism>
<accession>A0A6A1UKD2</accession>
<dbReference type="PROSITE" id="PS50076">
    <property type="entry name" value="DNAJ_2"/>
    <property type="match status" value="1"/>
</dbReference>
<dbReference type="InterPro" id="IPR018253">
    <property type="entry name" value="DnaJ_domain_CS"/>
</dbReference>
<dbReference type="SUPFAM" id="SSF46565">
    <property type="entry name" value="Chaperone J-domain"/>
    <property type="match status" value="1"/>
</dbReference>
<evidence type="ECO:0000313" key="2">
    <source>
        <dbReference type="EMBL" id="KAB1200701.1"/>
    </source>
</evidence>
<dbReference type="InterPro" id="IPR050817">
    <property type="entry name" value="DjlA_DnaK_co-chaperone"/>
</dbReference>
<protein>
    <submittedName>
        <fullName evidence="3">Chaperone protein dnaJ 72</fullName>
    </submittedName>
</protein>
<comment type="caution">
    <text evidence="3">The sequence shown here is derived from an EMBL/GenBank/DDBJ whole genome shotgun (WGS) entry which is preliminary data.</text>
</comment>
<dbReference type="Gene3D" id="1.10.287.110">
    <property type="entry name" value="DnaJ domain"/>
    <property type="match status" value="1"/>
</dbReference>
<proteinExistence type="predicted"/>
<dbReference type="EMBL" id="RXIC02000133">
    <property type="protein sequence ID" value="KAB1200702.1"/>
    <property type="molecule type" value="Genomic_DNA"/>
</dbReference>
<sequence>MVEDHYKVLGLSKNASKGEIKDAFRKLAIKFHPDKHSQSPKPVREGATLRFKQVSEAYEVLSDDRKRAYYDSRSRSGFGASTTGGGGYGYGYNHYSHGSGSNHSGRHGKAYEWSRFESALRFLSTRAFLRNLSFAGYNIFLFRLWSGTFCFPVLCFQHCNPFINT</sequence>
<dbReference type="InterPro" id="IPR036869">
    <property type="entry name" value="J_dom_sf"/>
</dbReference>
<dbReference type="PANTHER" id="PTHR24074">
    <property type="entry name" value="CO-CHAPERONE PROTEIN DJLA"/>
    <property type="match status" value="1"/>
</dbReference>
<reference evidence="3" key="3">
    <citation type="submission" date="2019-09" db="EMBL/GenBank/DDBJ databases">
        <authorList>
            <person name="Gao Z."/>
        </authorList>
    </citation>
    <scope>NUCLEOTIDE SEQUENCE</scope>
    <source>
        <tissue evidence="3">Leaves</tissue>
    </source>
</reference>
<dbReference type="InterPro" id="IPR001623">
    <property type="entry name" value="DnaJ_domain"/>
</dbReference>
<gene>
    <name evidence="2" type="ORF">CJ030_MR0G006557</name>
    <name evidence="3" type="ORF">CJ030_MR0G006558</name>
</gene>
<dbReference type="CDD" id="cd06257">
    <property type="entry name" value="DnaJ"/>
    <property type="match status" value="1"/>
</dbReference>
<keyword evidence="4" id="KW-1185">Reference proteome</keyword>
<feature type="domain" description="J" evidence="1">
    <location>
        <begin position="4"/>
        <end position="74"/>
    </location>
</feature>
<dbReference type="OrthoDB" id="442087at2759"/>
<dbReference type="PRINTS" id="PR00625">
    <property type="entry name" value="JDOMAIN"/>
</dbReference>
<evidence type="ECO:0000313" key="4">
    <source>
        <dbReference type="Proteomes" id="UP000516437"/>
    </source>
</evidence>
<dbReference type="FunFam" id="1.10.287.110:FF:000073">
    <property type="entry name" value="DnaJ domain protein"/>
    <property type="match status" value="1"/>
</dbReference>
<dbReference type="SMART" id="SM00271">
    <property type="entry name" value="DnaJ"/>
    <property type="match status" value="1"/>
</dbReference>
<reference evidence="3" key="1">
    <citation type="submission" date="2018-07" db="EMBL/GenBank/DDBJ databases">
        <authorList>
            <person name="Gao Z.-S."/>
            <person name="Jia H.-M."/>
            <person name="Jia H.-J."/>
            <person name="Cai Q.-L."/>
            <person name="Wang Y."/>
            <person name="Zhao H.-B."/>
        </authorList>
    </citation>
    <scope>NUCLEOTIDE SEQUENCE</scope>
    <source>
        <tissue evidence="3">Leaves</tissue>
    </source>
</reference>
<evidence type="ECO:0000313" key="3">
    <source>
        <dbReference type="EMBL" id="KAB1200702.1"/>
    </source>
</evidence>